<dbReference type="GO" id="GO:0043137">
    <property type="term" value="P:DNA replication, removal of RNA primer"/>
    <property type="evidence" value="ECO:0007669"/>
    <property type="project" value="TreeGrafter"/>
</dbReference>
<dbReference type="Gene3D" id="3.30.420.10">
    <property type="entry name" value="Ribonuclease H-like superfamily/Ribonuclease H"/>
    <property type="match status" value="1"/>
</dbReference>
<dbReference type="CDD" id="cd09280">
    <property type="entry name" value="RNase_HI_eukaryote_like"/>
    <property type="match status" value="1"/>
</dbReference>
<dbReference type="Pfam" id="PF00075">
    <property type="entry name" value="RNase_H"/>
    <property type="match status" value="1"/>
</dbReference>
<dbReference type="GO" id="GO:0000287">
    <property type="term" value="F:magnesium ion binding"/>
    <property type="evidence" value="ECO:0007669"/>
    <property type="project" value="UniProtKB-UniRule"/>
</dbReference>
<feature type="domain" description="RNase H type-1" evidence="11">
    <location>
        <begin position="97"/>
        <end position="253"/>
    </location>
</feature>
<keyword evidence="13" id="KW-1185">Reference proteome</keyword>
<dbReference type="InterPro" id="IPR036397">
    <property type="entry name" value="RNaseH_sf"/>
</dbReference>
<dbReference type="InterPro" id="IPR017067">
    <property type="entry name" value="RNase_H1_euk"/>
</dbReference>
<dbReference type="InterPro" id="IPR012337">
    <property type="entry name" value="RNaseH-like_sf"/>
</dbReference>
<comment type="catalytic activity">
    <reaction evidence="1 10">
        <text>Endonucleolytic cleavage to 5'-phosphomonoester.</text>
        <dbReference type="EC" id="3.1.26.4"/>
    </reaction>
</comment>
<sequence>MTRFKRGLDNTPKRKFYAVRKGVDGFSGVVNTWDECRLYVDGVSGARYKSFKTLAEAQSFVDIQDPPEATDTPASSAQQLTEQELEPLPVATPPSDAPSELEVYTDGACFKNGKEGSKAGYGVYFGEQSPYNVSEPVLVRPTNQRAEMMAVLEALQIVREHGLVARNGTVKIYTDSMYTQKGMNLWILNWKKNNWTTSAGTAVKNKELWIDLDRSRKALERQLGIMVKILWVRGHCGIPGNEAADRLAVSGCLRM</sequence>
<protein>
    <recommendedName>
        <fullName evidence="4 10">ribonuclease H</fullName>
        <ecNumber evidence="4 10">3.1.26.4</ecNumber>
    </recommendedName>
</protein>
<keyword evidence="8 10" id="KW-0378">Hydrolase</keyword>
<evidence type="ECO:0000256" key="10">
    <source>
        <dbReference type="PIRNR" id="PIRNR036852"/>
    </source>
</evidence>
<dbReference type="SUPFAM" id="SSF55658">
    <property type="entry name" value="L9 N-domain-like"/>
    <property type="match status" value="1"/>
</dbReference>
<dbReference type="InterPro" id="IPR011320">
    <property type="entry name" value="RNase_H1_N"/>
</dbReference>
<dbReference type="GO" id="GO:0003676">
    <property type="term" value="F:nucleic acid binding"/>
    <property type="evidence" value="ECO:0007669"/>
    <property type="project" value="UniProtKB-UniRule"/>
</dbReference>
<evidence type="ECO:0000256" key="9">
    <source>
        <dbReference type="ARBA" id="ARBA00022842"/>
    </source>
</evidence>
<dbReference type="PROSITE" id="PS50879">
    <property type="entry name" value="RNASE_H_1"/>
    <property type="match status" value="1"/>
</dbReference>
<comment type="cofactor">
    <cofactor evidence="2 10">
        <name>Mg(2+)</name>
        <dbReference type="ChEBI" id="CHEBI:18420"/>
    </cofactor>
</comment>
<evidence type="ECO:0000259" key="11">
    <source>
        <dbReference type="PROSITE" id="PS50879"/>
    </source>
</evidence>
<dbReference type="OrthoDB" id="407198at2759"/>
<dbReference type="AlphaFoldDB" id="A0A2V3J0M0"/>
<dbReference type="InterPro" id="IPR009027">
    <property type="entry name" value="Ribosomal_bL9/RNase_H1_N"/>
</dbReference>
<dbReference type="Proteomes" id="UP000247409">
    <property type="component" value="Unassembled WGS sequence"/>
</dbReference>
<evidence type="ECO:0000313" key="12">
    <source>
        <dbReference type="EMBL" id="PXF47928.1"/>
    </source>
</evidence>
<evidence type="ECO:0000256" key="6">
    <source>
        <dbReference type="ARBA" id="ARBA00022723"/>
    </source>
</evidence>
<reference evidence="12 13" key="1">
    <citation type="journal article" date="2018" name="Mol. Biol. Evol.">
        <title>Analysis of the draft genome of the red seaweed Gracilariopsis chorda provides insights into genome size evolution in Rhodophyta.</title>
        <authorList>
            <person name="Lee J."/>
            <person name="Yang E.C."/>
            <person name="Graf L."/>
            <person name="Yang J.H."/>
            <person name="Qiu H."/>
            <person name="Zel Zion U."/>
            <person name="Chan C.X."/>
            <person name="Stephens T.G."/>
            <person name="Weber A.P.M."/>
            <person name="Boo G.H."/>
            <person name="Boo S.M."/>
            <person name="Kim K.M."/>
            <person name="Shin Y."/>
            <person name="Jung M."/>
            <person name="Lee S.J."/>
            <person name="Yim H.S."/>
            <person name="Lee J.H."/>
            <person name="Bhattacharya D."/>
            <person name="Yoon H.S."/>
        </authorList>
    </citation>
    <scope>NUCLEOTIDE SEQUENCE [LARGE SCALE GENOMIC DNA]</scope>
    <source>
        <strain evidence="12 13">SKKU-2015</strain>
        <tissue evidence="12">Whole body</tissue>
    </source>
</reference>
<dbReference type="InterPro" id="IPR050092">
    <property type="entry name" value="RNase_H"/>
</dbReference>
<evidence type="ECO:0000313" key="13">
    <source>
        <dbReference type="Proteomes" id="UP000247409"/>
    </source>
</evidence>
<dbReference type="PANTHER" id="PTHR10642">
    <property type="entry name" value="RIBONUCLEASE H1"/>
    <property type="match status" value="1"/>
</dbReference>
<dbReference type="EMBL" id="NBIV01000018">
    <property type="protein sequence ID" value="PXF47928.1"/>
    <property type="molecule type" value="Genomic_DNA"/>
</dbReference>
<dbReference type="SUPFAM" id="SSF53098">
    <property type="entry name" value="Ribonuclease H-like"/>
    <property type="match status" value="1"/>
</dbReference>
<gene>
    <name evidence="12" type="ORF">BWQ96_02314</name>
</gene>
<comment type="caution">
    <text evidence="12">The sequence shown here is derived from an EMBL/GenBank/DDBJ whole genome shotgun (WGS) entry which is preliminary data.</text>
</comment>
<evidence type="ECO:0000256" key="8">
    <source>
        <dbReference type="ARBA" id="ARBA00022801"/>
    </source>
</evidence>
<accession>A0A2V3J0M0</accession>
<dbReference type="InterPro" id="IPR037056">
    <property type="entry name" value="RNase_H1_N_sf"/>
</dbReference>
<keyword evidence="5 10" id="KW-0540">Nuclease</keyword>
<name>A0A2V3J0M0_9FLOR</name>
<dbReference type="InterPro" id="IPR002156">
    <property type="entry name" value="RNaseH_domain"/>
</dbReference>
<evidence type="ECO:0000256" key="7">
    <source>
        <dbReference type="ARBA" id="ARBA00022759"/>
    </source>
</evidence>
<dbReference type="EC" id="3.1.26.4" evidence="4 10"/>
<dbReference type="Pfam" id="PF01693">
    <property type="entry name" value="Cauli_VI"/>
    <property type="match status" value="1"/>
</dbReference>
<organism evidence="12 13">
    <name type="scientific">Gracilariopsis chorda</name>
    <dbReference type="NCBI Taxonomy" id="448386"/>
    <lineage>
        <taxon>Eukaryota</taxon>
        <taxon>Rhodophyta</taxon>
        <taxon>Florideophyceae</taxon>
        <taxon>Rhodymeniophycidae</taxon>
        <taxon>Gracilariales</taxon>
        <taxon>Gracilariaceae</taxon>
        <taxon>Gracilariopsis</taxon>
    </lineage>
</organism>
<keyword evidence="9 10" id="KW-0460">Magnesium</keyword>
<proteinExistence type="inferred from homology"/>
<evidence type="ECO:0000256" key="2">
    <source>
        <dbReference type="ARBA" id="ARBA00001946"/>
    </source>
</evidence>
<dbReference type="STRING" id="448386.A0A2V3J0M0"/>
<comment type="function">
    <text evidence="10">Endonuclease that specifically degrades the RNA of RNA-DNA hybrids.</text>
</comment>
<evidence type="ECO:0000256" key="1">
    <source>
        <dbReference type="ARBA" id="ARBA00000077"/>
    </source>
</evidence>
<evidence type="ECO:0000256" key="5">
    <source>
        <dbReference type="ARBA" id="ARBA00022722"/>
    </source>
</evidence>
<dbReference type="PANTHER" id="PTHR10642:SF26">
    <property type="entry name" value="RIBONUCLEASE H1"/>
    <property type="match status" value="1"/>
</dbReference>
<comment type="similarity">
    <text evidence="3 10">Belongs to the RNase H family.</text>
</comment>
<dbReference type="Gene3D" id="3.40.970.10">
    <property type="entry name" value="Ribonuclease H1, N-terminal domain"/>
    <property type="match status" value="1"/>
</dbReference>
<keyword evidence="6 10" id="KW-0479">Metal-binding</keyword>
<dbReference type="PIRSF" id="PIRSF036852">
    <property type="entry name" value="Ribonuclease_H1_euk"/>
    <property type="match status" value="1"/>
</dbReference>
<keyword evidence="7 10" id="KW-0255">Endonuclease</keyword>
<dbReference type="GO" id="GO:0004523">
    <property type="term" value="F:RNA-DNA hybrid ribonuclease activity"/>
    <property type="evidence" value="ECO:0007669"/>
    <property type="project" value="UniProtKB-UniRule"/>
</dbReference>
<evidence type="ECO:0000256" key="4">
    <source>
        <dbReference type="ARBA" id="ARBA00012180"/>
    </source>
</evidence>
<evidence type="ECO:0000256" key="3">
    <source>
        <dbReference type="ARBA" id="ARBA00005300"/>
    </source>
</evidence>